<dbReference type="PANTHER" id="PTHR38765">
    <property type="entry name" value="DUF484 DOMAIN-CONTAINING PROTEIN"/>
    <property type="match status" value="1"/>
</dbReference>
<dbReference type="RefSeq" id="WP_345370570.1">
    <property type="nucleotide sequence ID" value="NZ_BAABKD010000009.1"/>
</dbReference>
<dbReference type="InterPro" id="IPR029016">
    <property type="entry name" value="GAF-like_dom_sf"/>
</dbReference>
<keyword evidence="2" id="KW-1185">Reference proteome</keyword>
<comment type="caution">
    <text evidence="1">The sequence shown here is derived from an EMBL/GenBank/DDBJ whole genome shotgun (WGS) entry which is preliminary data.</text>
</comment>
<reference evidence="2" key="1">
    <citation type="journal article" date="2019" name="Int. J. Syst. Evol. Microbiol.">
        <title>The Global Catalogue of Microorganisms (GCM) 10K type strain sequencing project: providing services to taxonomists for standard genome sequencing and annotation.</title>
        <authorList>
            <consortium name="The Broad Institute Genomics Platform"/>
            <consortium name="The Broad Institute Genome Sequencing Center for Infectious Disease"/>
            <person name="Wu L."/>
            <person name="Ma J."/>
        </authorList>
    </citation>
    <scope>NUCLEOTIDE SEQUENCE [LARGE SCALE GENOMIC DNA]</scope>
    <source>
        <strain evidence="2">JCM 18423</strain>
    </source>
</reference>
<gene>
    <name evidence="1" type="ORF">GCM10023337_13380</name>
</gene>
<dbReference type="EMBL" id="BAABKD010000009">
    <property type="protein sequence ID" value="GAA5089871.1"/>
    <property type="molecule type" value="Genomic_DNA"/>
</dbReference>
<evidence type="ECO:0000313" key="1">
    <source>
        <dbReference type="EMBL" id="GAA5089871.1"/>
    </source>
</evidence>
<dbReference type="InterPro" id="IPR007435">
    <property type="entry name" value="DUF484"/>
</dbReference>
<accession>A0ABP9M5S4</accession>
<evidence type="ECO:0000313" key="2">
    <source>
        <dbReference type="Proteomes" id="UP001500227"/>
    </source>
</evidence>
<name>A0ABP9M5S4_9BURK</name>
<organism evidence="1 2">
    <name type="scientific">Paenalcaligenes hermetiae</name>
    <dbReference type="NCBI Taxonomy" id="1157987"/>
    <lineage>
        <taxon>Bacteria</taxon>
        <taxon>Pseudomonadati</taxon>
        <taxon>Pseudomonadota</taxon>
        <taxon>Betaproteobacteria</taxon>
        <taxon>Burkholderiales</taxon>
        <taxon>Alcaligenaceae</taxon>
        <taxon>Paenalcaligenes</taxon>
    </lineage>
</organism>
<evidence type="ECO:0008006" key="3">
    <source>
        <dbReference type="Google" id="ProtNLM"/>
    </source>
</evidence>
<dbReference type="PANTHER" id="PTHR38765:SF1">
    <property type="entry name" value="DUF484 DOMAIN-CONTAINING PROTEIN"/>
    <property type="match status" value="1"/>
</dbReference>
<proteinExistence type="predicted"/>
<dbReference type="Gene3D" id="3.30.450.40">
    <property type="match status" value="1"/>
</dbReference>
<dbReference type="Pfam" id="PF04340">
    <property type="entry name" value="DUF484"/>
    <property type="match status" value="1"/>
</dbReference>
<protein>
    <recommendedName>
        <fullName evidence="3">DUF484 family protein</fullName>
    </recommendedName>
</protein>
<sequence length="224" mass="25710">MRHYPVSAEEVARFLAQNPQFFLERSDLLLGLRLPHPRTDKLISLAERQTLLLREKNQRLEKQIHQFLHNARENELISQALLNWTCELLAKPQTAAQICEKMCASLQKQYGLQSIELRLWWDQHPFPVADTSPNIKAWVKRREAPYTGPVSGSPAGAWFKQPMVSMALIPLYAWDKSHCVGALALGSDMASRFTYNIGTDFLVAMGKIFMAMLTRYYEPQKHIA</sequence>
<dbReference type="Proteomes" id="UP001500227">
    <property type="component" value="Unassembled WGS sequence"/>
</dbReference>